<dbReference type="InterPro" id="IPR008271">
    <property type="entry name" value="Ser/Thr_kinase_AS"/>
</dbReference>
<feature type="compositionally biased region" description="Polar residues" evidence="1">
    <location>
        <begin position="17"/>
        <end position="33"/>
    </location>
</feature>
<dbReference type="RefSeq" id="WP_157416816.1">
    <property type="nucleotide sequence ID" value="NZ_BAAAMK010000011.1"/>
</dbReference>
<dbReference type="PROSITE" id="PS50011">
    <property type="entry name" value="PROTEIN_KINASE_DOM"/>
    <property type="match status" value="1"/>
</dbReference>
<sequence>MSTDEERRVRSADDATTRLSQEPGSAVTRQVGTSDPAVASQPGQSTRHQMPNPGPGTRQIGRQAAPADSPGLAPETRQHIPPRDPKTRASSPAVGAQAAGKFISRNLPPELESQFRALEELEPGGQAAVLLCERVEEPRDRVAIKLYNNAVPDGADDPRERLRDIPADYAVSYAPPYFGTASGRWWEVHEYLEIGSVKDFARTQGGHLEPGQLVDLVRGLVDALDHLHHRSPRIIHRDIKPANILLRSSSPMRAVLADFGVAILTNSTMTMRTSSRTEAYASPESTSGEVRPAWDWWSLGMTLAELAVGRHPYQLEDGRFLQEARIESARATKPVPLDHIDDPRLLVLLQGLLTRDPDQRWDQTNVRLWLEGGSPVLGSEWTAPSSPARPDAAPVQFMGAEFNDPVELARAITQNWKRAGSLFAGRDLDRIVDWIDDVSPGRSIRGFVDTYRASRRGSGDRAIGNLNLLLAKIVTRLDPEGEPSFMGETVDLKSMSGWAARLGTRTSGQLKDVVEQLYQTGALHEYRRVAGHERLGEVHGQWEELSSQGEQYFTLVPRAGEMTPEIRALTLRLAIVRVLKESTA</sequence>
<feature type="compositionally biased region" description="Basic and acidic residues" evidence="1">
    <location>
        <begin position="1"/>
        <end position="16"/>
    </location>
</feature>
<feature type="domain" description="Protein kinase" evidence="2">
    <location>
        <begin position="115"/>
        <end position="377"/>
    </location>
</feature>
<dbReference type="InterPro" id="IPR000719">
    <property type="entry name" value="Prot_kinase_dom"/>
</dbReference>
<evidence type="ECO:0000256" key="1">
    <source>
        <dbReference type="SAM" id="MobiDB-lite"/>
    </source>
</evidence>
<dbReference type="SMART" id="SM00220">
    <property type="entry name" value="S_TKc"/>
    <property type="match status" value="1"/>
</dbReference>
<dbReference type="Pfam" id="PF00069">
    <property type="entry name" value="Pkinase"/>
    <property type="match status" value="1"/>
</dbReference>
<protein>
    <recommendedName>
        <fullName evidence="2">Protein kinase domain-containing protein</fullName>
    </recommendedName>
</protein>
<dbReference type="PANTHER" id="PTHR24361">
    <property type="entry name" value="MITOGEN-ACTIVATED KINASE KINASE KINASE"/>
    <property type="match status" value="1"/>
</dbReference>
<feature type="region of interest" description="Disordered" evidence="1">
    <location>
        <begin position="1"/>
        <end position="107"/>
    </location>
</feature>
<reference evidence="4" key="1">
    <citation type="journal article" date="2019" name="Int. J. Syst. Evol. Microbiol.">
        <title>The Global Catalogue of Microorganisms (GCM) 10K type strain sequencing project: providing services to taxonomists for standard genome sequencing and annotation.</title>
        <authorList>
            <consortium name="The Broad Institute Genomics Platform"/>
            <consortium name="The Broad Institute Genome Sequencing Center for Infectious Disease"/>
            <person name="Wu L."/>
            <person name="Ma J."/>
        </authorList>
    </citation>
    <scope>NUCLEOTIDE SEQUENCE [LARGE SCALE GENOMIC DNA]</scope>
    <source>
        <strain evidence="4">JCM 13584</strain>
    </source>
</reference>
<comment type="caution">
    <text evidence="3">The sequence shown here is derived from an EMBL/GenBank/DDBJ whole genome shotgun (WGS) entry which is preliminary data.</text>
</comment>
<accession>A0ABP5CSX4</accession>
<feature type="compositionally biased region" description="Basic and acidic residues" evidence="1">
    <location>
        <begin position="76"/>
        <end position="87"/>
    </location>
</feature>
<dbReference type="InterPro" id="IPR053235">
    <property type="entry name" value="Ser_Thr_kinase"/>
</dbReference>
<gene>
    <name evidence="3" type="ORF">GCM10009717_37970</name>
</gene>
<dbReference type="EMBL" id="BAAAMK010000011">
    <property type="protein sequence ID" value="GAA1967400.1"/>
    <property type="molecule type" value="Genomic_DNA"/>
</dbReference>
<dbReference type="Gene3D" id="1.10.510.10">
    <property type="entry name" value="Transferase(Phosphotransferase) domain 1"/>
    <property type="match status" value="1"/>
</dbReference>
<proteinExistence type="predicted"/>
<keyword evidence="4" id="KW-1185">Reference proteome</keyword>
<dbReference type="PROSITE" id="PS00108">
    <property type="entry name" value="PROTEIN_KINASE_ST"/>
    <property type="match status" value="1"/>
</dbReference>
<dbReference type="InterPro" id="IPR011009">
    <property type="entry name" value="Kinase-like_dom_sf"/>
</dbReference>
<name>A0ABP5CSX4_9MICO</name>
<organism evidence="3 4">
    <name type="scientific">Agromyces allii</name>
    <dbReference type="NCBI Taxonomy" id="393607"/>
    <lineage>
        <taxon>Bacteria</taxon>
        <taxon>Bacillati</taxon>
        <taxon>Actinomycetota</taxon>
        <taxon>Actinomycetes</taxon>
        <taxon>Micrococcales</taxon>
        <taxon>Microbacteriaceae</taxon>
        <taxon>Agromyces</taxon>
    </lineage>
</organism>
<dbReference type="Proteomes" id="UP001499954">
    <property type="component" value="Unassembled WGS sequence"/>
</dbReference>
<evidence type="ECO:0000313" key="4">
    <source>
        <dbReference type="Proteomes" id="UP001499954"/>
    </source>
</evidence>
<dbReference type="SUPFAM" id="SSF56112">
    <property type="entry name" value="Protein kinase-like (PK-like)"/>
    <property type="match status" value="1"/>
</dbReference>
<evidence type="ECO:0000313" key="3">
    <source>
        <dbReference type="EMBL" id="GAA1967400.1"/>
    </source>
</evidence>
<evidence type="ECO:0000259" key="2">
    <source>
        <dbReference type="PROSITE" id="PS50011"/>
    </source>
</evidence>